<evidence type="ECO:0000256" key="3">
    <source>
        <dbReference type="ARBA" id="ARBA00022840"/>
    </source>
</evidence>
<dbReference type="InterPro" id="IPR001752">
    <property type="entry name" value="Kinesin_motor_dom"/>
</dbReference>
<feature type="compositionally biased region" description="Basic and acidic residues" evidence="9">
    <location>
        <begin position="685"/>
        <end position="699"/>
    </location>
</feature>
<dbReference type="PANTHER" id="PTHR47968:SF13">
    <property type="entry name" value="KINESIN-LIKE PROTEIN KIF19 ISOFORM X1"/>
    <property type="match status" value="1"/>
</dbReference>
<gene>
    <name evidence="11" type="ORF">METBISCDRAFT_17529</name>
</gene>
<evidence type="ECO:0000256" key="9">
    <source>
        <dbReference type="SAM" id="MobiDB-lite"/>
    </source>
</evidence>
<feature type="coiled-coil region" evidence="8">
    <location>
        <begin position="510"/>
        <end position="537"/>
    </location>
</feature>
<keyword evidence="3 6" id="KW-0067">ATP-binding</keyword>
<feature type="binding site" evidence="6">
    <location>
        <begin position="143"/>
        <end position="150"/>
    </location>
    <ligand>
        <name>ATP</name>
        <dbReference type="ChEBI" id="CHEBI:30616"/>
    </ligand>
</feature>
<dbReference type="InterPro" id="IPR027417">
    <property type="entry name" value="P-loop_NTPase"/>
</dbReference>
<evidence type="ECO:0000313" key="12">
    <source>
        <dbReference type="Proteomes" id="UP000268321"/>
    </source>
</evidence>
<dbReference type="PROSITE" id="PS50067">
    <property type="entry name" value="KINESIN_MOTOR_2"/>
    <property type="match status" value="1"/>
</dbReference>
<dbReference type="OrthoDB" id="3176171at2759"/>
<keyword evidence="2 6" id="KW-0547">Nucleotide-binding</keyword>
<dbReference type="Proteomes" id="UP000268321">
    <property type="component" value="Unassembled WGS sequence"/>
</dbReference>
<dbReference type="InterPro" id="IPR019821">
    <property type="entry name" value="Kinesin_motor_CS"/>
</dbReference>
<evidence type="ECO:0000256" key="1">
    <source>
        <dbReference type="ARBA" id="ARBA00022701"/>
    </source>
</evidence>
<dbReference type="SMART" id="SM00129">
    <property type="entry name" value="KISc"/>
    <property type="match status" value="1"/>
</dbReference>
<accession>A0A4P9ZAV0</accession>
<dbReference type="GO" id="GO:0003777">
    <property type="term" value="F:microtubule motor activity"/>
    <property type="evidence" value="ECO:0007669"/>
    <property type="project" value="InterPro"/>
</dbReference>
<keyword evidence="4 8" id="KW-0175">Coiled coil</keyword>
<evidence type="ECO:0000313" key="11">
    <source>
        <dbReference type="EMBL" id="RKP29926.1"/>
    </source>
</evidence>
<organism evidence="11 12">
    <name type="scientific">Metschnikowia bicuspidata</name>
    <dbReference type="NCBI Taxonomy" id="27322"/>
    <lineage>
        <taxon>Eukaryota</taxon>
        <taxon>Fungi</taxon>
        <taxon>Dikarya</taxon>
        <taxon>Ascomycota</taxon>
        <taxon>Saccharomycotina</taxon>
        <taxon>Pichiomycetes</taxon>
        <taxon>Metschnikowiaceae</taxon>
        <taxon>Metschnikowia</taxon>
    </lineage>
</organism>
<feature type="domain" description="Kinesin motor" evidence="10">
    <location>
        <begin position="10"/>
        <end position="387"/>
    </location>
</feature>
<dbReference type="PRINTS" id="PR00380">
    <property type="entry name" value="KINESINHEAVY"/>
</dbReference>
<feature type="compositionally biased region" description="Polar residues" evidence="9">
    <location>
        <begin position="700"/>
        <end position="709"/>
    </location>
</feature>
<evidence type="ECO:0000256" key="7">
    <source>
        <dbReference type="RuleBase" id="RU000394"/>
    </source>
</evidence>
<dbReference type="GO" id="GO:0005874">
    <property type="term" value="C:microtubule"/>
    <property type="evidence" value="ECO:0007669"/>
    <property type="project" value="UniProtKB-KW"/>
</dbReference>
<dbReference type="GO" id="GO:0008017">
    <property type="term" value="F:microtubule binding"/>
    <property type="evidence" value="ECO:0007669"/>
    <property type="project" value="InterPro"/>
</dbReference>
<evidence type="ECO:0000256" key="5">
    <source>
        <dbReference type="ARBA" id="ARBA00023175"/>
    </source>
</evidence>
<dbReference type="AlphaFoldDB" id="A0A4P9ZAV0"/>
<evidence type="ECO:0000256" key="8">
    <source>
        <dbReference type="SAM" id="Coils"/>
    </source>
</evidence>
<dbReference type="InterPro" id="IPR036961">
    <property type="entry name" value="Kinesin_motor_dom_sf"/>
</dbReference>
<keyword evidence="5 6" id="KW-0505">Motor protein</keyword>
<evidence type="ECO:0000259" key="10">
    <source>
        <dbReference type="PROSITE" id="PS50067"/>
    </source>
</evidence>
<feature type="region of interest" description="Disordered" evidence="9">
    <location>
        <begin position="814"/>
        <end position="839"/>
    </location>
</feature>
<dbReference type="GO" id="GO:0005524">
    <property type="term" value="F:ATP binding"/>
    <property type="evidence" value="ECO:0007669"/>
    <property type="project" value="UniProtKB-UniRule"/>
</dbReference>
<evidence type="ECO:0000256" key="2">
    <source>
        <dbReference type="ARBA" id="ARBA00022741"/>
    </source>
</evidence>
<dbReference type="GO" id="GO:0007018">
    <property type="term" value="P:microtubule-based movement"/>
    <property type="evidence" value="ECO:0007669"/>
    <property type="project" value="InterPro"/>
</dbReference>
<comment type="similarity">
    <text evidence="6 7">Belongs to the TRAFAC class myosin-kinesin ATPase superfamily. Kinesin family.</text>
</comment>
<dbReference type="Pfam" id="PF00225">
    <property type="entry name" value="Kinesin"/>
    <property type="match status" value="1"/>
</dbReference>
<evidence type="ECO:0000256" key="6">
    <source>
        <dbReference type="PROSITE-ProRule" id="PRU00283"/>
    </source>
</evidence>
<evidence type="ECO:0000256" key="4">
    <source>
        <dbReference type="ARBA" id="ARBA00023054"/>
    </source>
</evidence>
<keyword evidence="1 7" id="KW-0493">Microtubule</keyword>
<protein>
    <recommendedName>
        <fullName evidence="7">Kinesin-like protein</fullName>
    </recommendedName>
</protein>
<dbReference type="EMBL" id="ML004471">
    <property type="protein sequence ID" value="RKP29926.1"/>
    <property type="molecule type" value="Genomic_DNA"/>
</dbReference>
<dbReference type="Gene3D" id="3.40.850.10">
    <property type="entry name" value="Kinesin motor domain"/>
    <property type="match status" value="1"/>
</dbReference>
<reference evidence="12" key="1">
    <citation type="journal article" date="2018" name="Nat. Microbiol.">
        <title>Leveraging single-cell genomics to expand the fungal tree of life.</title>
        <authorList>
            <person name="Ahrendt S.R."/>
            <person name="Quandt C.A."/>
            <person name="Ciobanu D."/>
            <person name="Clum A."/>
            <person name="Salamov A."/>
            <person name="Andreopoulos B."/>
            <person name="Cheng J.F."/>
            <person name="Woyke T."/>
            <person name="Pelin A."/>
            <person name="Henrissat B."/>
            <person name="Reynolds N.K."/>
            <person name="Benny G.L."/>
            <person name="Smith M.E."/>
            <person name="James T.Y."/>
            <person name="Grigoriev I.V."/>
        </authorList>
    </citation>
    <scope>NUCLEOTIDE SEQUENCE [LARGE SCALE GENOMIC DNA]</scope>
    <source>
        <strain evidence="12">Baker2002</strain>
    </source>
</reference>
<dbReference type="CDD" id="cd01370">
    <property type="entry name" value="KISc_KIP3_like"/>
    <property type="match status" value="1"/>
</dbReference>
<dbReference type="SUPFAM" id="SSF52540">
    <property type="entry name" value="P-loop containing nucleoside triphosphate hydrolases"/>
    <property type="match status" value="1"/>
</dbReference>
<keyword evidence="12" id="KW-1185">Reference proteome</keyword>
<proteinExistence type="inferred from homology"/>
<sequence length="839" mass="94461">MHPDATKQSSITVSVRVRPFTAEEARHLVQPEQAALFAGEGQFLQPEPPSTGLARDNTAIRKIVNVVDERMLIFDPPDTSPLVSMQRQLFPNHRLRSKMRDCRFVFDRLFDDTASQQDVYTNTTKPLLDSILDGYNGTVFAYGATGCGKTHTILGTTEDPGVIFLTLRELYDRIDRMSDERVFDVSVLFLEIYNETIRDILSPQTPSKLLKLREDAKNKISVSNLLTHRPADVEGIKRLIVEGNRNRTSSPTEANAASSRSHAVLQINVTLRLRTASLSEEHLYATLSIIDLAGSERAANTKNRGATLHEGANINKSLLALGNCINSLCDPRRRHHVPYRDLKLTRLLKFSLGGNCKTVMIVCISPLSRHYDETFNTLRYADRVKEIKTKVLRNRQNLDRHVGSYLKMITEQKQEIDELRLRERTVVDAARAQTAADGRACLEAVLQHAASLRAIVDRHVAEKWKKYYVLAKRKLLLLHVHDLDILHARILCQREQVFFHKGCTAVERCFVQIEQLRRQLNEQIVRVEQQYDASSEIEDALHRSREHTLKRLRDMDGWSDSHTHIYNAMFEAVEDHLQNDILLNSSILFDYLVDKLAHFQYLPHAFCELVHMGALGTPAALVQAIENASKVLDLMLDSDYDTALEDLTSSYMASKLKLGNVDPGNPVDPARSVDAAQLNSETRLRRDSDGDLRYHEKRANSSPLRNSPANKRAIRMSLNGHPALSAVDANSSADLSAMKDDDSPISDRINSLVDQDELTFEPELNSPPYNKMDQDFVFRRPKLLTVDLIDTSAVGASLSKAPLLNKGASSKVTAYTSGVPGRDSGREPDILNNEELGWP</sequence>
<name>A0A4P9ZAV0_9ASCO</name>
<dbReference type="PANTHER" id="PTHR47968">
    <property type="entry name" value="CENTROMERE PROTEIN E"/>
    <property type="match status" value="1"/>
</dbReference>
<feature type="region of interest" description="Disordered" evidence="9">
    <location>
        <begin position="685"/>
        <end position="709"/>
    </location>
</feature>
<dbReference type="PROSITE" id="PS00411">
    <property type="entry name" value="KINESIN_MOTOR_1"/>
    <property type="match status" value="1"/>
</dbReference>
<dbReference type="InterPro" id="IPR027640">
    <property type="entry name" value="Kinesin-like_fam"/>
</dbReference>